<organism evidence="2 3">
    <name type="scientific">Rickettsia bellii str. RML An4</name>
    <dbReference type="NCBI Taxonomy" id="1359193"/>
    <lineage>
        <taxon>Bacteria</taxon>
        <taxon>Pseudomonadati</taxon>
        <taxon>Pseudomonadota</taxon>
        <taxon>Alphaproteobacteria</taxon>
        <taxon>Rickettsiales</taxon>
        <taxon>Rickettsiaceae</taxon>
        <taxon>Rickettsieae</taxon>
        <taxon>Rickettsia</taxon>
        <taxon>belli group</taxon>
    </lineage>
</organism>
<dbReference type="Pfam" id="PF17460">
    <property type="entry name" value="RP854"/>
    <property type="match status" value="1"/>
</dbReference>
<dbReference type="InterPro" id="IPR020135">
    <property type="entry name" value="Uncharacterised_RP854"/>
</dbReference>
<keyword evidence="1" id="KW-0472">Membrane</keyword>
<reference evidence="2 3" key="1">
    <citation type="submission" date="2015-02" db="EMBL/GenBank/DDBJ databases">
        <title>Genome Sequencing of Rickettsiales.</title>
        <authorList>
            <person name="Daugherty S.C."/>
            <person name="Su Q."/>
            <person name="Abolude K."/>
            <person name="Beier-Sexton M."/>
            <person name="Carlyon J.A."/>
            <person name="Carter R."/>
            <person name="Day N.P."/>
            <person name="Dumler S.J."/>
            <person name="Dyachenko V."/>
            <person name="Godinez A."/>
            <person name="Kurtti T.J."/>
            <person name="Lichay M."/>
            <person name="Mullins K.E."/>
            <person name="Ott S."/>
            <person name="Pappas-Brown V."/>
            <person name="Paris D.H."/>
            <person name="Patel P."/>
            <person name="Richards A.L."/>
            <person name="Sadzewicz L."/>
            <person name="Sears K."/>
            <person name="Seidman D."/>
            <person name="Sengamalay N."/>
            <person name="Stenos J."/>
            <person name="Tallon L.J."/>
            <person name="Vincent G."/>
            <person name="Fraser C.M."/>
            <person name="Munderloh U."/>
            <person name="Dunning-Hotopp J.C."/>
        </authorList>
    </citation>
    <scope>NUCLEOTIDE SEQUENCE [LARGE SCALE GENOMIC DNA]</scope>
    <source>
        <strain evidence="2 3">RML An4</strain>
    </source>
</reference>
<keyword evidence="1" id="KW-0812">Transmembrane</keyword>
<keyword evidence="1" id="KW-1133">Transmembrane helix</keyword>
<dbReference type="RefSeq" id="WP_045799106.1">
    <property type="nucleotide sequence ID" value="NZ_LAOI01000001.1"/>
</dbReference>
<evidence type="ECO:0000313" key="2">
    <source>
        <dbReference type="EMBL" id="KJV90383.1"/>
    </source>
</evidence>
<evidence type="ECO:0000256" key="1">
    <source>
        <dbReference type="SAM" id="Phobius"/>
    </source>
</evidence>
<protein>
    <submittedName>
        <fullName evidence="2">Uncharacterized protein</fullName>
    </submittedName>
</protein>
<accession>A0A0F3QCW6</accession>
<sequence>MFQKYIVYLKNLIFFQFIIYFFFISLTVWVIKSLQQEYAQSILDKQLAQESLTEELLKLYSVQNSKEEILESYKKYVDLSLPNKVNCLNYQELIPKIKCLSNKYNLLEPIDISINSVFFKNNIPAIENENENIRINNYSINIKYAAVDFITFLKIFHEIYSYMPPNTLISFVRVRNEEVLTPKNIYKLSVAHPPNLIYAKLILYIRELSST</sequence>
<comment type="caution">
    <text evidence="2">The sequence shown here is derived from an EMBL/GenBank/DDBJ whole genome shotgun (WGS) entry which is preliminary data.</text>
</comment>
<evidence type="ECO:0000313" key="3">
    <source>
        <dbReference type="Proteomes" id="UP000033661"/>
    </source>
</evidence>
<proteinExistence type="predicted"/>
<dbReference type="AlphaFoldDB" id="A0A0F3QCW6"/>
<name>A0A0F3QCW6_RICBE</name>
<dbReference type="Proteomes" id="UP000033661">
    <property type="component" value="Unassembled WGS sequence"/>
</dbReference>
<gene>
    <name evidence="2" type="ORF">RBEAN4_1386</name>
</gene>
<dbReference type="EMBL" id="LAOI01000001">
    <property type="protein sequence ID" value="KJV90383.1"/>
    <property type="molecule type" value="Genomic_DNA"/>
</dbReference>
<feature type="transmembrane region" description="Helical" evidence="1">
    <location>
        <begin position="12"/>
        <end position="31"/>
    </location>
</feature>
<dbReference type="PATRIC" id="fig|1359193.3.peg.1345"/>
<keyword evidence="3" id="KW-1185">Reference proteome</keyword>